<dbReference type="NCBIfam" id="TIGR01203">
    <property type="entry name" value="HGPRTase"/>
    <property type="match status" value="1"/>
</dbReference>
<evidence type="ECO:0000256" key="12">
    <source>
        <dbReference type="ARBA" id="ARBA00022842"/>
    </source>
</evidence>
<reference evidence="17 18" key="1">
    <citation type="submission" date="2024-04" db="EMBL/GenBank/DDBJ databases">
        <title>Albibacterium profundi sp. nov., isolated from sediment of the Challenger Deep of Mariana Trench.</title>
        <authorList>
            <person name="Wang Y."/>
        </authorList>
    </citation>
    <scope>NUCLEOTIDE SEQUENCE [LARGE SCALE GENOMIC DNA]</scope>
    <source>
        <strain evidence="17 18">RHL897</strain>
    </source>
</reference>
<dbReference type="GO" id="GO:0016757">
    <property type="term" value="F:glycosyltransferase activity"/>
    <property type="evidence" value="ECO:0007669"/>
    <property type="project" value="UniProtKB-KW"/>
</dbReference>
<dbReference type="InterPro" id="IPR050408">
    <property type="entry name" value="HGPRT"/>
</dbReference>
<evidence type="ECO:0000256" key="13">
    <source>
        <dbReference type="ARBA" id="ARBA00048811"/>
    </source>
</evidence>
<dbReference type="Pfam" id="PF00156">
    <property type="entry name" value="Pribosyltran"/>
    <property type="match status" value="1"/>
</dbReference>
<evidence type="ECO:0000256" key="6">
    <source>
        <dbReference type="ARBA" id="ARBA00022490"/>
    </source>
</evidence>
<comment type="catalytic activity">
    <reaction evidence="13">
        <text>GMP + diphosphate = guanine + 5-phospho-alpha-D-ribose 1-diphosphate</text>
        <dbReference type="Rhea" id="RHEA:25424"/>
        <dbReference type="ChEBI" id="CHEBI:16235"/>
        <dbReference type="ChEBI" id="CHEBI:33019"/>
        <dbReference type="ChEBI" id="CHEBI:58017"/>
        <dbReference type="ChEBI" id="CHEBI:58115"/>
        <dbReference type="EC" id="2.4.2.8"/>
    </reaction>
    <physiologicalReaction direction="right-to-left" evidence="13">
        <dbReference type="Rhea" id="RHEA:25426"/>
    </physiologicalReaction>
</comment>
<sequence length="178" mass="20205">MKLQIDKKEFGLLIEHDQVKKRIRLIGTQINVSYEKQVPVFIGVLNGCFLFMADLMKEIDIAAETCFIKLASYQGDQQQGRVREIIGLCVDIKDRDVIIIEDIVDTGNTLNYLLQKIEEHQPASVAVCTLLLKPSKLQHKFTNLAYVGFEIAEDFVVGYGMDYNGLGRNLKDIYKACD</sequence>
<feature type="domain" description="Phosphoribosyltransferase" evidence="16">
    <location>
        <begin position="17"/>
        <end position="163"/>
    </location>
</feature>
<dbReference type="PANTHER" id="PTHR43340:SF1">
    <property type="entry name" value="HYPOXANTHINE PHOSPHORIBOSYLTRANSFERASE"/>
    <property type="match status" value="1"/>
</dbReference>
<dbReference type="RefSeq" id="WP_375557327.1">
    <property type="nucleotide sequence ID" value="NZ_JBBVGT010000002.1"/>
</dbReference>
<keyword evidence="6 15" id="KW-0963">Cytoplasm</keyword>
<dbReference type="PANTHER" id="PTHR43340">
    <property type="entry name" value="HYPOXANTHINE-GUANINE PHOSPHORIBOSYLTRANSFERASE"/>
    <property type="match status" value="1"/>
</dbReference>
<comment type="subcellular location">
    <subcellularLocation>
        <location evidence="2 15">Cytoplasm</location>
    </subcellularLocation>
</comment>
<gene>
    <name evidence="17" type="primary">hpt</name>
    <name evidence="17" type="ORF">WKR92_08100</name>
</gene>
<evidence type="ECO:0000256" key="9">
    <source>
        <dbReference type="ARBA" id="ARBA00022723"/>
    </source>
</evidence>
<keyword evidence="18" id="KW-1185">Reference proteome</keyword>
<keyword evidence="7 15" id="KW-0328">Glycosyltransferase</keyword>
<dbReference type="SUPFAM" id="SSF53271">
    <property type="entry name" value="PRTase-like"/>
    <property type="match status" value="1"/>
</dbReference>
<protein>
    <recommendedName>
        <fullName evidence="5 15">Hypoxanthine phosphoribosyltransferase</fullName>
        <ecNumber evidence="5 15">2.4.2.8</ecNumber>
    </recommendedName>
</protein>
<dbReference type="CDD" id="cd06223">
    <property type="entry name" value="PRTases_typeI"/>
    <property type="match status" value="1"/>
</dbReference>
<evidence type="ECO:0000256" key="4">
    <source>
        <dbReference type="ARBA" id="ARBA00008391"/>
    </source>
</evidence>
<proteinExistence type="inferred from homology"/>
<evidence type="ECO:0000259" key="16">
    <source>
        <dbReference type="Pfam" id="PF00156"/>
    </source>
</evidence>
<keyword evidence="8 15" id="KW-0808">Transferase</keyword>
<evidence type="ECO:0000313" key="18">
    <source>
        <dbReference type="Proteomes" id="UP001580928"/>
    </source>
</evidence>
<dbReference type="Proteomes" id="UP001580928">
    <property type="component" value="Unassembled WGS sequence"/>
</dbReference>
<dbReference type="InterPro" id="IPR005904">
    <property type="entry name" value="Hxn_phspho_trans"/>
</dbReference>
<evidence type="ECO:0000256" key="11">
    <source>
        <dbReference type="ARBA" id="ARBA00022741"/>
    </source>
</evidence>
<comment type="catalytic activity">
    <reaction evidence="14">
        <text>IMP + diphosphate = hypoxanthine + 5-phospho-alpha-D-ribose 1-diphosphate</text>
        <dbReference type="Rhea" id="RHEA:17973"/>
        <dbReference type="ChEBI" id="CHEBI:17368"/>
        <dbReference type="ChEBI" id="CHEBI:33019"/>
        <dbReference type="ChEBI" id="CHEBI:58017"/>
        <dbReference type="ChEBI" id="CHEBI:58053"/>
        <dbReference type="EC" id="2.4.2.8"/>
    </reaction>
    <physiologicalReaction direction="right-to-left" evidence="14">
        <dbReference type="Rhea" id="RHEA:17975"/>
    </physiologicalReaction>
</comment>
<organism evidence="17 18">
    <name type="scientific">Albibacterium profundi</name>
    <dbReference type="NCBI Taxonomy" id="3134906"/>
    <lineage>
        <taxon>Bacteria</taxon>
        <taxon>Pseudomonadati</taxon>
        <taxon>Bacteroidota</taxon>
        <taxon>Sphingobacteriia</taxon>
        <taxon>Sphingobacteriales</taxon>
        <taxon>Sphingobacteriaceae</taxon>
        <taxon>Albibacterium</taxon>
    </lineage>
</organism>
<evidence type="ECO:0000256" key="3">
    <source>
        <dbReference type="ARBA" id="ARBA00004669"/>
    </source>
</evidence>
<dbReference type="EC" id="2.4.2.8" evidence="5 15"/>
<keyword evidence="9 15" id="KW-0479">Metal-binding</keyword>
<accession>A0ABV5CE13</accession>
<evidence type="ECO:0000256" key="5">
    <source>
        <dbReference type="ARBA" id="ARBA00011895"/>
    </source>
</evidence>
<evidence type="ECO:0000256" key="1">
    <source>
        <dbReference type="ARBA" id="ARBA00001946"/>
    </source>
</evidence>
<comment type="pathway">
    <text evidence="3 15">Purine metabolism; IMP biosynthesis via salvage pathway; IMP from hypoxanthine: step 1/1.</text>
</comment>
<dbReference type="InterPro" id="IPR029057">
    <property type="entry name" value="PRTase-like"/>
</dbReference>
<dbReference type="EMBL" id="JBBVGT010000002">
    <property type="protein sequence ID" value="MFB5945794.1"/>
    <property type="molecule type" value="Genomic_DNA"/>
</dbReference>
<evidence type="ECO:0000256" key="15">
    <source>
        <dbReference type="RuleBase" id="RU364099"/>
    </source>
</evidence>
<dbReference type="Gene3D" id="3.40.50.2020">
    <property type="match status" value="1"/>
</dbReference>
<dbReference type="InterPro" id="IPR000836">
    <property type="entry name" value="PRTase_dom"/>
</dbReference>
<comment type="similarity">
    <text evidence="4 15">Belongs to the purine/pyrimidine phosphoribosyltransferase family.</text>
</comment>
<comment type="caution">
    <text evidence="17">The sequence shown here is derived from an EMBL/GenBank/DDBJ whole genome shotgun (WGS) entry which is preliminary data.</text>
</comment>
<comment type="cofactor">
    <cofactor evidence="1 15">
        <name>Mg(2+)</name>
        <dbReference type="ChEBI" id="CHEBI:18420"/>
    </cofactor>
</comment>
<evidence type="ECO:0000256" key="10">
    <source>
        <dbReference type="ARBA" id="ARBA00022726"/>
    </source>
</evidence>
<evidence type="ECO:0000256" key="2">
    <source>
        <dbReference type="ARBA" id="ARBA00004496"/>
    </source>
</evidence>
<keyword evidence="12 15" id="KW-0460">Magnesium</keyword>
<name>A0ABV5CE13_9SPHI</name>
<evidence type="ECO:0000256" key="14">
    <source>
        <dbReference type="ARBA" id="ARBA00049402"/>
    </source>
</evidence>
<keyword evidence="11 15" id="KW-0547">Nucleotide-binding</keyword>
<evidence type="ECO:0000256" key="7">
    <source>
        <dbReference type="ARBA" id="ARBA00022676"/>
    </source>
</evidence>
<evidence type="ECO:0000313" key="17">
    <source>
        <dbReference type="EMBL" id="MFB5945794.1"/>
    </source>
</evidence>
<evidence type="ECO:0000256" key="8">
    <source>
        <dbReference type="ARBA" id="ARBA00022679"/>
    </source>
</evidence>
<keyword evidence="10 15" id="KW-0660">Purine salvage</keyword>